<accession>A0A9N6WNU8</accession>
<dbReference type="GO" id="GO:0016653">
    <property type="term" value="F:oxidoreductase activity, acting on NAD(P)H, heme protein as acceptor"/>
    <property type="evidence" value="ECO:0007669"/>
    <property type="project" value="TreeGrafter"/>
</dbReference>
<evidence type="ECO:0000256" key="4">
    <source>
        <dbReference type="ARBA" id="ARBA00022723"/>
    </source>
</evidence>
<feature type="transmembrane region" description="Helical" evidence="12">
    <location>
        <begin position="310"/>
        <end position="331"/>
    </location>
</feature>
<evidence type="ECO:0000256" key="11">
    <source>
        <dbReference type="ARBA" id="ARBA00048044"/>
    </source>
</evidence>
<proteinExistence type="predicted"/>
<organism evidence="13">
    <name type="scientific">Alona affinis</name>
    <dbReference type="NCBI Taxonomy" id="381656"/>
    <lineage>
        <taxon>Eukaryota</taxon>
        <taxon>Metazoa</taxon>
        <taxon>Ecdysozoa</taxon>
        <taxon>Arthropoda</taxon>
        <taxon>Crustacea</taxon>
        <taxon>Branchiopoda</taxon>
        <taxon>Diplostraca</taxon>
        <taxon>Cladocera</taxon>
        <taxon>Anomopoda</taxon>
        <taxon>Chydoridae</taxon>
        <taxon>Alona</taxon>
    </lineage>
</organism>
<evidence type="ECO:0000256" key="9">
    <source>
        <dbReference type="ARBA" id="ARBA00023136"/>
    </source>
</evidence>
<evidence type="ECO:0000256" key="8">
    <source>
        <dbReference type="ARBA" id="ARBA00023133"/>
    </source>
</evidence>
<keyword evidence="5 12" id="KW-1133">Transmembrane helix</keyword>
<reference evidence="13" key="1">
    <citation type="submission" date="2021-04" db="EMBL/GenBank/DDBJ databases">
        <authorList>
            <person name="Cornetti L."/>
        </authorList>
    </citation>
    <scope>NUCLEOTIDE SEQUENCE</scope>
</reference>
<gene>
    <name evidence="13" type="primary">EOG090X04TT</name>
</gene>
<dbReference type="InterPro" id="IPR003780">
    <property type="entry name" value="COX15/CtaA_fam"/>
</dbReference>
<evidence type="ECO:0000313" key="13">
    <source>
        <dbReference type="EMBL" id="CAG4634738.1"/>
    </source>
</evidence>
<comment type="catalytic activity">
    <reaction evidence="11">
        <text>Fe(II)-heme o + 2 A + H2O = Fe(II)-heme a + 2 AH2</text>
        <dbReference type="Rhea" id="RHEA:63388"/>
        <dbReference type="ChEBI" id="CHEBI:13193"/>
        <dbReference type="ChEBI" id="CHEBI:15377"/>
        <dbReference type="ChEBI" id="CHEBI:17499"/>
        <dbReference type="ChEBI" id="CHEBI:60530"/>
        <dbReference type="ChEBI" id="CHEBI:61715"/>
        <dbReference type="EC" id="1.17.99.9"/>
    </reaction>
    <physiologicalReaction direction="left-to-right" evidence="11">
        <dbReference type="Rhea" id="RHEA:63389"/>
    </physiologicalReaction>
</comment>
<evidence type="ECO:0000256" key="7">
    <source>
        <dbReference type="ARBA" id="ARBA00023004"/>
    </source>
</evidence>
<sequence length="367" mass="41113">MGATVANTLSADTATASQSKWVGRWLGTCAGMCFGAVVIGGLTRLTESGLSMVHWSAFGERPPMSQDDWQKEFERYQQFPEYKQLKKDLTLEEFKFIWHMEYGHRMWGRLIGAAFVIPAVIFWRKGYFNSAMKKRVIVFGSLIGFQGLLGWYMVKSGLEDRFHGQSDVPRVSQYRLAAHLGSALVLYSLFFWSSLHNLLPAQPIQTASRALIKFKRLVHMSKATVFITALSGAFVAGLDAGLVYNSYPLMAGRMVPEDWLAFKPILRNFTENPSTVQFDHRTLGHLTVLLLTSTWFVSRKLALPPRARYAVNGLAAMAWIQASLGISTLLLHVPTPLASSHQAGSLVLLSTALWLSHELKNVRYIPK</sequence>
<evidence type="ECO:0000256" key="3">
    <source>
        <dbReference type="ARBA" id="ARBA00022692"/>
    </source>
</evidence>
<evidence type="ECO:0000256" key="10">
    <source>
        <dbReference type="ARBA" id="ARBA00044501"/>
    </source>
</evidence>
<name>A0A9N6WNU8_9CRUS</name>
<feature type="transmembrane region" description="Helical" evidence="12">
    <location>
        <begin position="136"/>
        <end position="154"/>
    </location>
</feature>
<feature type="transmembrane region" description="Helical" evidence="12">
    <location>
        <begin position="106"/>
        <end position="124"/>
    </location>
</feature>
<feature type="transmembrane region" description="Helical" evidence="12">
    <location>
        <begin position="25"/>
        <end position="45"/>
    </location>
</feature>
<dbReference type="EMBL" id="OC978083">
    <property type="protein sequence ID" value="CAG4634738.1"/>
    <property type="molecule type" value="Genomic_DNA"/>
</dbReference>
<feature type="transmembrane region" description="Helical" evidence="12">
    <location>
        <begin position="223"/>
        <end position="244"/>
    </location>
</feature>
<keyword evidence="7" id="KW-0408">Iron</keyword>
<dbReference type="PANTHER" id="PTHR23289">
    <property type="entry name" value="CYTOCHROME C OXIDASE ASSEMBLY PROTEIN COX15"/>
    <property type="match status" value="1"/>
</dbReference>
<dbReference type="Pfam" id="PF02628">
    <property type="entry name" value="COX15-CtaA"/>
    <property type="match status" value="1"/>
</dbReference>
<comment type="pathway">
    <text evidence="10">Porphyrin-containing compound metabolism; heme A biosynthesis; heme A from heme O: step 1/1.</text>
</comment>
<evidence type="ECO:0000256" key="5">
    <source>
        <dbReference type="ARBA" id="ARBA00022989"/>
    </source>
</evidence>
<evidence type="ECO:0000256" key="2">
    <source>
        <dbReference type="ARBA" id="ARBA00004141"/>
    </source>
</evidence>
<dbReference type="GO" id="GO:0120547">
    <property type="term" value="F:heme A synthase activity"/>
    <property type="evidence" value="ECO:0007669"/>
    <property type="project" value="UniProtKB-EC"/>
</dbReference>
<keyword evidence="6" id="KW-0560">Oxidoreductase</keyword>
<comment type="subcellular location">
    <subcellularLocation>
        <location evidence="2">Membrane</location>
        <topology evidence="2">Multi-pass membrane protein</topology>
    </subcellularLocation>
</comment>
<dbReference type="GO" id="GO:0046872">
    <property type="term" value="F:metal ion binding"/>
    <property type="evidence" value="ECO:0007669"/>
    <property type="project" value="UniProtKB-KW"/>
</dbReference>
<dbReference type="InterPro" id="IPR023754">
    <property type="entry name" value="HemeA_Synthase_type2"/>
</dbReference>
<evidence type="ECO:0000256" key="6">
    <source>
        <dbReference type="ARBA" id="ARBA00023002"/>
    </source>
</evidence>
<evidence type="ECO:0000256" key="1">
    <source>
        <dbReference type="ARBA" id="ARBA00001970"/>
    </source>
</evidence>
<dbReference type="PANTHER" id="PTHR23289:SF2">
    <property type="entry name" value="CYTOCHROME C OXIDASE ASSEMBLY PROTEIN COX15 HOMOLOG"/>
    <property type="match status" value="1"/>
</dbReference>
<dbReference type="GO" id="GO:0006784">
    <property type="term" value="P:heme A biosynthetic process"/>
    <property type="evidence" value="ECO:0007669"/>
    <property type="project" value="InterPro"/>
</dbReference>
<keyword evidence="9 12" id="KW-0472">Membrane</keyword>
<comment type="cofactor">
    <cofactor evidence="1">
        <name>heme b</name>
        <dbReference type="ChEBI" id="CHEBI:60344"/>
    </cofactor>
</comment>
<dbReference type="GO" id="GO:0005743">
    <property type="term" value="C:mitochondrial inner membrane"/>
    <property type="evidence" value="ECO:0007669"/>
    <property type="project" value="TreeGrafter"/>
</dbReference>
<evidence type="ECO:0000256" key="12">
    <source>
        <dbReference type="SAM" id="Phobius"/>
    </source>
</evidence>
<keyword evidence="8" id="KW-0350">Heme biosynthesis</keyword>
<keyword evidence="4" id="KW-0479">Metal-binding</keyword>
<dbReference type="AlphaFoldDB" id="A0A9N6WNU8"/>
<keyword evidence="3 12" id="KW-0812">Transmembrane</keyword>
<protein>
    <submittedName>
        <fullName evidence="13">EOG090X04TT</fullName>
    </submittedName>
</protein>